<dbReference type="EMBL" id="JBHSLN010000020">
    <property type="protein sequence ID" value="MFC5297230.1"/>
    <property type="molecule type" value="Genomic_DNA"/>
</dbReference>
<reference evidence="3" key="1">
    <citation type="journal article" date="2019" name="Int. J. Syst. Evol. Microbiol.">
        <title>The Global Catalogue of Microorganisms (GCM) 10K type strain sequencing project: providing services to taxonomists for standard genome sequencing and annotation.</title>
        <authorList>
            <consortium name="The Broad Institute Genomics Platform"/>
            <consortium name="The Broad Institute Genome Sequencing Center for Infectious Disease"/>
            <person name="Wu L."/>
            <person name="Ma J."/>
        </authorList>
    </citation>
    <scope>NUCLEOTIDE SEQUENCE [LARGE SCALE GENOMIC DNA]</scope>
    <source>
        <strain evidence="3">CGMCC 1.16455</strain>
    </source>
</reference>
<keyword evidence="1" id="KW-0812">Transmembrane</keyword>
<keyword evidence="1" id="KW-1133">Transmembrane helix</keyword>
<proteinExistence type="predicted"/>
<evidence type="ECO:0000256" key="1">
    <source>
        <dbReference type="SAM" id="Phobius"/>
    </source>
</evidence>
<dbReference type="GeneID" id="303297606"/>
<feature type="transmembrane region" description="Helical" evidence="1">
    <location>
        <begin position="59"/>
        <end position="79"/>
    </location>
</feature>
<comment type="caution">
    <text evidence="2">The sequence shown here is derived from an EMBL/GenBank/DDBJ whole genome shotgun (WGS) entry which is preliminary data.</text>
</comment>
<sequence length="119" mass="12593">MTANESQPLLPEPTTKLRDIPRATYIGLVIGALGFVISLSSTTSSTVNGVQTACSYQDYGAMIAAALCLVCAVAGIVQRRKHPYQYPVQQWIVYVLAGVLTVLAVVHALRGFAVIGGPC</sequence>
<feature type="transmembrane region" description="Helical" evidence="1">
    <location>
        <begin position="20"/>
        <end position="39"/>
    </location>
</feature>
<gene>
    <name evidence="2" type="ORF">ACFPK8_06870</name>
</gene>
<evidence type="ECO:0000313" key="3">
    <source>
        <dbReference type="Proteomes" id="UP001595937"/>
    </source>
</evidence>
<dbReference type="RefSeq" id="WP_193115879.1">
    <property type="nucleotide sequence ID" value="NZ_BAAAIR010000038.1"/>
</dbReference>
<organism evidence="2 3">
    <name type="scientific">Brachybacterium tyrofermentans</name>
    <dbReference type="NCBI Taxonomy" id="47848"/>
    <lineage>
        <taxon>Bacteria</taxon>
        <taxon>Bacillati</taxon>
        <taxon>Actinomycetota</taxon>
        <taxon>Actinomycetes</taxon>
        <taxon>Micrococcales</taxon>
        <taxon>Dermabacteraceae</taxon>
        <taxon>Brachybacterium</taxon>
    </lineage>
</organism>
<protein>
    <submittedName>
        <fullName evidence="2">Uncharacterized protein</fullName>
    </submittedName>
</protein>
<dbReference type="Proteomes" id="UP001595937">
    <property type="component" value="Unassembled WGS sequence"/>
</dbReference>
<keyword evidence="3" id="KW-1185">Reference proteome</keyword>
<name>A0ABW0FH91_9MICO</name>
<accession>A0ABW0FH91</accession>
<keyword evidence="1" id="KW-0472">Membrane</keyword>
<feature type="transmembrane region" description="Helical" evidence="1">
    <location>
        <begin position="91"/>
        <end position="115"/>
    </location>
</feature>
<evidence type="ECO:0000313" key="2">
    <source>
        <dbReference type="EMBL" id="MFC5297230.1"/>
    </source>
</evidence>